<sequence>MMTSLDANRASSLCLTIASSIGNPISSSPHFLQCFFRAVDKSPRGLILRLRPFLPDNFPPLQPACPILCERLVNCSDLLIGVSPHIFPVDYLYISSFMVRLSLPNEHNSLESIPFNRNFGLHSRRPHVAHSITAYSLELLAYNDAFLPWTAKLADRDTLSFMVGDYRILWVVFRAKLPTHWLVTSCRYVYSGFLNDWLAHIWYETSQGLDS</sequence>
<dbReference type="AlphaFoldDB" id="A0A0D0BPH4"/>
<dbReference type="Proteomes" id="UP000053593">
    <property type="component" value="Unassembled WGS sequence"/>
</dbReference>
<proteinExistence type="predicted"/>
<protein>
    <submittedName>
        <fullName evidence="1">Uncharacterized protein</fullName>
    </submittedName>
</protein>
<keyword evidence="2" id="KW-1185">Reference proteome</keyword>
<reference evidence="1 2" key="1">
    <citation type="submission" date="2014-04" db="EMBL/GenBank/DDBJ databases">
        <title>Evolutionary Origins and Diversification of the Mycorrhizal Mutualists.</title>
        <authorList>
            <consortium name="DOE Joint Genome Institute"/>
            <consortium name="Mycorrhizal Genomics Consortium"/>
            <person name="Kohler A."/>
            <person name="Kuo A."/>
            <person name="Nagy L.G."/>
            <person name="Floudas D."/>
            <person name="Copeland A."/>
            <person name="Barry K.W."/>
            <person name="Cichocki N."/>
            <person name="Veneault-Fourrey C."/>
            <person name="LaButti K."/>
            <person name="Lindquist E.A."/>
            <person name="Lipzen A."/>
            <person name="Lundell T."/>
            <person name="Morin E."/>
            <person name="Murat C."/>
            <person name="Riley R."/>
            <person name="Ohm R."/>
            <person name="Sun H."/>
            <person name="Tunlid A."/>
            <person name="Henrissat B."/>
            <person name="Grigoriev I.V."/>
            <person name="Hibbett D.S."/>
            <person name="Martin F."/>
        </authorList>
    </citation>
    <scope>NUCLEOTIDE SEQUENCE [LARGE SCALE GENOMIC DNA]</scope>
    <source>
        <strain evidence="1 2">FD-317 M1</strain>
    </source>
</reference>
<name>A0A0D0BPH4_9AGAR</name>
<organism evidence="1 2">
    <name type="scientific">Collybiopsis luxurians FD-317 M1</name>
    <dbReference type="NCBI Taxonomy" id="944289"/>
    <lineage>
        <taxon>Eukaryota</taxon>
        <taxon>Fungi</taxon>
        <taxon>Dikarya</taxon>
        <taxon>Basidiomycota</taxon>
        <taxon>Agaricomycotina</taxon>
        <taxon>Agaricomycetes</taxon>
        <taxon>Agaricomycetidae</taxon>
        <taxon>Agaricales</taxon>
        <taxon>Marasmiineae</taxon>
        <taxon>Omphalotaceae</taxon>
        <taxon>Collybiopsis</taxon>
        <taxon>Collybiopsis luxurians</taxon>
    </lineage>
</organism>
<accession>A0A0D0BPH4</accession>
<gene>
    <name evidence="1" type="ORF">GYMLUDRAFT_777592</name>
</gene>
<evidence type="ECO:0000313" key="2">
    <source>
        <dbReference type="Proteomes" id="UP000053593"/>
    </source>
</evidence>
<evidence type="ECO:0000313" key="1">
    <source>
        <dbReference type="EMBL" id="KIK56971.1"/>
    </source>
</evidence>
<dbReference type="EMBL" id="KN834794">
    <property type="protein sequence ID" value="KIK56971.1"/>
    <property type="molecule type" value="Genomic_DNA"/>
</dbReference>
<dbReference type="HOGENOM" id="CLU_1304993_0_0_1"/>